<dbReference type="AlphaFoldDB" id="A0A5K7Z8C4"/>
<protein>
    <submittedName>
        <fullName evidence="1">Uncharacterized protein</fullName>
    </submittedName>
</protein>
<organism evidence="1 2">
    <name type="scientific">Desulfosarcina widdelii</name>
    <dbReference type="NCBI Taxonomy" id="947919"/>
    <lineage>
        <taxon>Bacteria</taxon>
        <taxon>Pseudomonadati</taxon>
        <taxon>Thermodesulfobacteriota</taxon>
        <taxon>Desulfobacteria</taxon>
        <taxon>Desulfobacterales</taxon>
        <taxon>Desulfosarcinaceae</taxon>
        <taxon>Desulfosarcina</taxon>
    </lineage>
</organism>
<proteinExistence type="predicted"/>
<sequence length="271" mass="30113">MNASFKSLFSECTRTDLLRGANFSSRRAVPAACRRRWQAVFLILLVTVTALLPLACPPVARAAPNAVPVIEKTFDHGTLIEHTISTSEGPYRATLRLSQRRRAEGSPAIVHSWLSFHIESSASHPAMPISVFEALLTDLITALHERFGTELSLESLGAASFMGVREIEKQSILAFADYKPWLRYLENPGGFSQMEIHALVGNRWKAMGVFAPVAAVLAPLGYDVVFAGFEKLFVFSAEKCFFYQDLEDLGIRKTDRFPYPGTISFTLTPKR</sequence>
<dbReference type="RefSeq" id="WP_155306757.1">
    <property type="nucleotide sequence ID" value="NZ_AP021875.1"/>
</dbReference>
<dbReference type="OrthoDB" id="9834504at2"/>
<name>A0A5K7Z8C4_9BACT</name>
<evidence type="ECO:0000313" key="2">
    <source>
        <dbReference type="Proteomes" id="UP000427769"/>
    </source>
</evidence>
<dbReference type="EMBL" id="AP021875">
    <property type="protein sequence ID" value="BBO78086.1"/>
    <property type="molecule type" value="Genomic_DNA"/>
</dbReference>
<gene>
    <name evidence="1" type="ORF">DSCW_55030</name>
</gene>
<dbReference type="Proteomes" id="UP000427769">
    <property type="component" value="Chromosome"/>
</dbReference>
<evidence type="ECO:0000313" key="1">
    <source>
        <dbReference type="EMBL" id="BBO78086.1"/>
    </source>
</evidence>
<dbReference type="KEGG" id="dwd:DSCW_55030"/>
<accession>A0A5K7Z8C4</accession>
<keyword evidence="2" id="KW-1185">Reference proteome</keyword>
<reference evidence="1 2" key="1">
    <citation type="submission" date="2019-11" db="EMBL/GenBank/DDBJ databases">
        <title>Comparative genomics of hydrocarbon-degrading Desulfosarcina strains.</title>
        <authorList>
            <person name="Watanabe M."/>
            <person name="Kojima H."/>
            <person name="Fukui M."/>
        </authorList>
    </citation>
    <scope>NUCLEOTIDE SEQUENCE [LARGE SCALE GENOMIC DNA]</scope>
    <source>
        <strain evidence="1 2">PP31</strain>
    </source>
</reference>